<dbReference type="Proteomes" id="UP000250991">
    <property type="component" value="Unassembled WGS sequence"/>
</dbReference>
<dbReference type="EMBL" id="UARW01000010">
    <property type="protein sequence ID" value="SQD06060.1"/>
    <property type="molecule type" value="Genomic_DNA"/>
</dbReference>
<gene>
    <name evidence="1" type="ORF">NCTC8009_06646</name>
</gene>
<dbReference type="AlphaFoldDB" id="A0A2X3M2P9"/>
<reference evidence="1 2" key="1">
    <citation type="submission" date="2018-06" db="EMBL/GenBank/DDBJ databases">
        <authorList>
            <consortium name="Pathogen Informatics"/>
            <person name="Doyle S."/>
        </authorList>
    </citation>
    <scope>NUCLEOTIDE SEQUENCE [LARGE SCALE GENOMIC DNA]</scope>
    <source>
        <strain evidence="1 2">NCTC8009</strain>
    </source>
</reference>
<sequence>MDKQSLHETAKRLALELPFVELCWPFGPEFDVLKLAAKFLCCRRSCAASPLSI</sequence>
<proteinExistence type="predicted"/>
<protein>
    <submittedName>
        <fullName evidence="1">Uncharacterized protein</fullName>
    </submittedName>
</protein>
<evidence type="ECO:0000313" key="2">
    <source>
        <dbReference type="Proteomes" id="UP000250991"/>
    </source>
</evidence>
<name>A0A2X3M2P9_ECOLX</name>
<evidence type="ECO:0000313" key="1">
    <source>
        <dbReference type="EMBL" id="SQD06060.1"/>
    </source>
</evidence>
<organism evidence="1 2">
    <name type="scientific">Escherichia coli</name>
    <dbReference type="NCBI Taxonomy" id="562"/>
    <lineage>
        <taxon>Bacteria</taxon>
        <taxon>Pseudomonadati</taxon>
        <taxon>Pseudomonadota</taxon>
        <taxon>Gammaproteobacteria</taxon>
        <taxon>Enterobacterales</taxon>
        <taxon>Enterobacteriaceae</taxon>
        <taxon>Escherichia</taxon>
    </lineage>
</organism>
<accession>A0A2X3M2P9</accession>